<comment type="similarity">
    <text evidence="6">Belongs to the L2HGDH family.</text>
</comment>
<dbReference type="EMBL" id="JEMT01029867">
    <property type="protein sequence ID" value="EXX50610.1"/>
    <property type="molecule type" value="Genomic_DNA"/>
</dbReference>
<dbReference type="PANTHER" id="PTHR43104">
    <property type="entry name" value="L-2-HYDROXYGLUTARATE DEHYDROGENASE, MITOCHONDRIAL"/>
    <property type="match status" value="1"/>
</dbReference>
<name>A0A015IA01_RHIIW</name>
<keyword evidence="4" id="KW-0560">Oxidoreductase</keyword>
<feature type="domain" description="FAD dependent oxidoreductase" evidence="9">
    <location>
        <begin position="40"/>
        <end position="404"/>
    </location>
</feature>
<evidence type="ECO:0000313" key="12">
    <source>
        <dbReference type="Proteomes" id="UP000022910"/>
    </source>
</evidence>
<dbReference type="HOGENOM" id="CLU_024775_1_0_1"/>
<dbReference type="GO" id="GO:0047545">
    <property type="term" value="F:(S)-2-hydroxyglutarate dehydrogenase activity"/>
    <property type="evidence" value="ECO:0007669"/>
    <property type="project" value="UniProtKB-EC"/>
</dbReference>
<dbReference type="Gene3D" id="3.50.50.60">
    <property type="entry name" value="FAD/NAD(P)-binding domain"/>
    <property type="match status" value="1"/>
</dbReference>
<evidence type="ECO:0000313" key="11">
    <source>
        <dbReference type="EMBL" id="EXX50612.1"/>
    </source>
</evidence>
<evidence type="ECO:0000313" key="10">
    <source>
        <dbReference type="EMBL" id="EXX50610.1"/>
    </source>
</evidence>
<dbReference type="Gene3D" id="3.30.9.10">
    <property type="entry name" value="D-Amino Acid Oxidase, subunit A, domain 2"/>
    <property type="match status" value="1"/>
</dbReference>
<dbReference type="SUPFAM" id="SSF51905">
    <property type="entry name" value="FAD/NAD(P)-binding domain"/>
    <property type="match status" value="1"/>
</dbReference>
<dbReference type="AlphaFoldDB" id="A0A015IA01"/>
<dbReference type="Proteomes" id="UP000022910">
    <property type="component" value="Unassembled WGS sequence"/>
</dbReference>
<dbReference type="InterPro" id="IPR006076">
    <property type="entry name" value="FAD-dep_OxRdtase"/>
</dbReference>
<keyword evidence="2" id="KW-0285">Flavoprotein</keyword>
<evidence type="ECO:0000256" key="8">
    <source>
        <dbReference type="ARBA" id="ARBA00041137"/>
    </source>
</evidence>
<dbReference type="STRING" id="1432141.A0A015IA01"/>
<evidence type="ECO:0000256" key="3">
    <source>
        <dbReference type="ARBA" id="ARBA00022827"/>
    </source>
</evidence>
<comment type="cofactor">
    <cofactor evidence="1">
        <name>FAD</name>
        <dbReference type="ChEBI" id="CHEBI:57692"/>
    </cofactor>
</comment>
<evidence type="ECO:0000256" key="6">
    <source>
        <dbReference type="ARBA" id="ARBA00037941"/>
    </source>
</evidence>
<evidence type="ECO:0000256" key="5">
    <source>
        <dbReference type="ARBA" id="ARBA00036066"/>
    </source>
</evidence>
<evidence type="ECO:0000256" key="4">
    <source>
        <dbReference type="ARBA" id="ARBA00023002"/>
    </source>
</evidence>
<dbReference type="EC" id="1.1.99.2" evidence="7"/>
<evidence type="ECO:0000256" key="7">
    <source>
        <dbReference type="ARBA" id="ARBA00038878"/>
    </source>
</evidence>
<comment type="caution">
    <text evidence="10">The sequence shown here is derived from an EMBL/GenBank/DDBJ whole genome shotgun (WGS) entry which is preliminary data.</text>
</comment>
<reference evidence="10 12" key="1">
    <citation type="submission" date="2014-02" db="EMBL/GenBank/DDBJ databases">
        <title>Single nucleus genome sequencing reveals high similarity among nuclei of an endomycorrhizal fungus.</title>
        <authorList>
            <person name="Lin K."/>
            <person name="Geurts R."/>
            <person name="Zhang Z."/>
            <person name="Limpens E."/>
            <person name="Saunders D.G."/>
            <person name="Mu D."/>
            <person name="Pang E."/>
            <person name="Cao H."/>
            <person name="Cha H."/>
            <person name="Lin T."/>
            <person name="Zhou Q."/>
            <person name="Shang Y."/>
            <person name="Li Y."/>
            <person name="Ivanov S."/>
            <person name="Sharma T."/>
            <person name="Velzen R.V."/>
            <person name="Ruijter N.D."/>
            <person name="Aanen D.K."/>
            <person name="Win J."/>
            <person name="Kamoun S."/>
            <person name="Bisseling T."/>
            <person name="Huang S."/>
        </authorList>
    </citation>
    <scope>NUCLEOTIDE SEQUENCE [LARGE SCALE GENOMIC DNA]</scope>
    <source>
        <strain evidence="10">DAOM 197198w</strain>
        <strain evidence="12">DAOM197198w</strain>
    </source>
</reference>
<gene>
    <name evidence="10" type="ORF">RirG_269150</name>
    <name evidence="11" type="ORF">RirG_269170</name>
</gene>
<comment type="catalytic activity">
    <reaction evidence="5">
        <text>(S)-2-hydroxyglutarate + A = 2-oxoglutarate + AH2</text>
        <dbReference type="Rhea" id="RHEA:21252"/>
        <dbReference type="ChEBI" id="CHEBI:13193"/>
        <dbReference type="ChEBI" id="CHEBI:16782"/>
        <dbReference type="ChEBI" id="CHEBI:16810"/>
        <dbReference type="ChEBI" id="CHEBI:17499"/>
        <dbReference type="EC" id="1.1.99.2"/>
    </reaction>
</comment>
<evidence type="ECO:0000259" key="9">
    <source>
        <dbReference type="Pfam" id="PF01266"/>
    </source>
</evidence>
<dbReference type="OrthoDB" id="498204at2759"/>
<protein>
    <recommendedName>
        <fullName evidence="8">L-2-hydroxyglutarate dehydrogenase, mitochondrial</fullName>
        <ecNumber evidence="7">1.1.99.2</ecNumber>
    </recommendedName>
</protein>
<dbReference type="PANTHER" id="PTHR43104:SF4">
    <property type="entry name" value="L-2-HYDROXYGLUTARATE DEHYDROGENASE, MITOCHONDRIAL"/>
    <property type="match status" value="1"/>
</dbReference>
<evidence type="ECO:0000256" key="1">
    <source>
        <dbReference type="ARBA" id="ARBA00001974"/>
    </source>
</evidence>
<accession>A0A015IA01</accession>
<keyword evidence="12" id="KW-1185">Reference proteome</keyword>
<dbReference type="Pfam" id="PF01266">
    <property type="entry name" value="DAO"/>
    <property type="match status" value="1"/>
</dbReference>
<dbReference type="EMBL" id="JEMT01029867">
    <property type="protein sequence ID" value="EXX50612.1"/>
    <property type="molecule type" value="Genomic_DNA"/>
</dbReference>
<evidence type="ECO:0000256" key="2">
    <source>
        <dbReference type="ARBA" id="ARBA00022630"/>
    </source>
</evidence>
<proteinExistence type="inferred from homology"/>
<dbReference type="OMA" id="GVHFTRM"/>
<organism evidence="10 12">
    <name type="scientific">Rhizophagus irregularis (strain DAOM 197198w)</name>
    <name type="common">Glomus intraradices</name>
    <dbReference type="NCBI Taxonomy" id="1432141"/>
    <lineage>
        <taxon>Eukaryota</taxon>
        <taxon>Fungi</taxon>
        <taxon>Fungi incertae sedis</taxon>
        <taxon>Mucoromycota</taxon>
        <taxon>Glomeromycotina</taxon>
        <taxon>Glomeromycetes</taxon>
        <taxon>Glomerales</taxon>
        <taxon>Glomeraceae</taxon>
        <taxon>Rhizophagus</taxon>
    </lineage>
</organism>
<sequence length="410" mass="46177">MKLFSARLIKHNVHFTRPILPRVFYFSSSTTITVPEISVDYLIIGGGVVGLSIAERLSRRKGKSVLLVEKNSRLGEETSSRNSEVIHAGIYYPNDSLKTRLCIRGKNLLYSLLSSVSSIPFSRVGKWIVAQDNEAEISYLQNLHNKSKEIQVETYFLPQTKINLIEPYINAKEVLVSPTTGILDSHSLMNYFECKLKDQGGDIALKHKVGNIIRSPQGKGYFIQIENDKSSLFTIYSKNVINSAGLFSDKIANYLLPPAHHYKLYYVKGHYFGYRGVVKTNHLIYPVPPKNLVNVGTHLTLDLSGRIRFGPDVLYQDDPDDYSLNDDRIDSFADAVKTYIPSIKKENLYPDYTGIRPKLQGPGEPFRDFIIKEEIDHGLEGFVNLIGIESPGLTSSLSIAEMVDEILLDK</sequence>
<keyword evidence="3" id="KW-0274">FAD</keyword>
<dbReference type="SMR" id="A0A015IA01"/>
<dbReference type="InterPro" id="IPR036188">
    <property type="entry name" value="FAD/NAD-bd_sf"/>
</dbReference>